<gene>
    <name evidence="2" type="ORF">BIY20_10905</name>
</gene>
<protein>
    <submittedName>
        <fullName evidence="2">GNAT family N-acetyltransferase</fullName>
    </submittedName>
</protein>
<comment type="caution">
    <text evidence="2">The sequence shown here is derived from an EMBL/GenBank/DDBJ whole genome shotgun (WGS) entry which is preliminary data.</text>
</comment>
<dbReference type="Pfam" id="PF13673">
    <property type="entry name" value="Acetyltransf_10"/>
    <property type="match status" value="1"/>
</dbReference>
<evidence type="ECO:0000313" key="3">
    <source>
        <dbReference type="Proteomes" id="UP000186039"/>
    </source>
</evidence>
<dbReference type="CDD" id="cd04301">
    <property type="entry name" value="NAT_SF"/>
    <property type="match status" value="1"/>
</dbReference>
<dbReference type="InterPro" id="IPR000182">
    <property type="entry name" value="GNAT_dom"/>
</dbReference>
<reference evidence="2 3" key="1">
    <citation type="submission" date="2016-09" db="EMBL/GenBank/DDBJ databases">
        <title>Genomic Taxonomy of the Vibrionaceae.</title>
        <authorList>
            <person name="Gonzalez-Castillo A."/>
            <person name="Gomez-Gil B."/>
            <person name="Enciso-Ibarra K."/>
        </authorList>
    </citation>
    <scope>NUCLEOTIDE SEQUENCE [LARGE SCALE GENOMIC DNA]</scope>
    <source>
        <strain evidence="2 3">CAIM 1902</strain>
    </source>
</reference>
<evidence type="ECO:0000259" key="1">
    <source>
        <dbReference type="PROSITE" id="PS51186"/>
    </source>
</evidence>
<proteinExistence type="predicted"/>
<sequence length="147" mass="17001">MAISYLTRAAIESDYEFLFELKKTTEKQAIANVFGWDESIQWQIHKQEWKQAKPLIIQIDGEDVGSVLIEQRDSEIYLGRFFILPHIQGRGLGGTIIQDVIKMSQKAQLPISLLYLQGNRVGQLYRRYGFVVTSETDQFVYMQRPVA</sequence>
<dbReference type="Proteomes" id="UP000186039">
    <property type="component" value="Unassembled WGS sequence"/>
</dbReference>
<dbReference type="InterPro" id="IPR016181">
    <property type="entry name" value="Acyl_CoA_acyltransferase"/>
</dbReference>
<organism evidence="2 3">
    <name type="scientific">Vibrio panuliri</name>
    <dbReference type="NCBI Taxonomy" id="1381081"/>
    <lineage>
        <taxon>Bacteria</taxon>
        <taxon>Pseudomonadati</taxon>
        <taxon>Pseudomonadota</taxon>
        <taxon>Gammaproteobacteria</taxon>
        <taxon>Vibrionales</taxon>
        <taxon>Vibrionaceae</taxon>
        <taxon>Vibrio</taxon>
    </lineage>
</organism>
<feature type="domain" description="N-acetyltransferase" evidence="1">
    <location>
        <begin position="5"/>
        <end position="147"/>
    </location>
</feature>
<name>A0ABX3FDH3_9VIBR</name>
<dbReference type="Gene3D" id="3.40.630.30">
    <property type="match status" value="1"/>
</dbReference>
<dbReference type="SUPFAM" id="SSF55729">
    <property type="entry name" value="Acyl-CoA N-acyltransferases (Nat)"/>
    <property type="match status" value="1"/>
</dbReference>
<dbReference type="RefSeq" id="WP_075715384.1">
    <property type="nucleotide sequence ID" value="NZ_AP019654.1"/>
</dbReference>
<dbReference type="PROSITE" id="PS51186">
    <property type="entry name" value="GNAT"/>
    <property type="match status" value="1"/>
</dbReference>
<accession>A0ABX3FDH3</accession>
<dbReference type="EMBL" id="MJMH01000179">
    <property type="protein sequence ID" value="OLQ90003.1"/>
    <property type="molecule type" value="Genomic_DNA"/>
</dbReference>
<evidence type="ECO:0000313" key="2">
    <source>
        <dbReference type="EMBL" id="OLQ90003.1"/>
    </source>
</evidence>
<keyword evidence="3" id="KW-1185">Reference proteome</keyword>